<evidence type="ECO:0000256" key="3">
    <source>
        <dbReference type="ARBA" id="ARBA00022691"/>
    </source>
</evidence>
<dbReference type="InterPro" id="IPR001525">
    <property type="entry name" value="C5_MeTfrase"/>
</dbReference>
<evidence type="ECO:0000256" key="2">
    <source>
        <dbReference type="ARBA" id="ARBA00022679"/>
    </source>
</evidence>
<dbReference type="PRINTS" id="PR00105">
    <property type="entry name" value="C5METTRFRASE"/>
</dbReference>
<keyword evidence="4" id="KW-0680">Restriction system</keyword>
<keyword evidence="10" id="KW-1185">Reference proteome</keyword>
<dbReference type="KEGG" id="spzr:G5C33_11790"/>
<evidence type="ECO:0000313" key="9">
    <source>
        <dbReference type="EMBL" id="QIG80390.1"/>
    </source>
</evidence>
<dbReference type="Pfam" id="PF00145">
    <property type="entry name" value="DNA_methylase"/>
    <property type="match status" value="1"/>
</dbReference>
<dbReference type="EMBL" id="CP049109">
    <property type="protein sequence ID" value="QIG80390.1"/>
    <property type="molecule type" value="Genomic_DNA"/>
</dbReference>
<dbReference type="Gene3D" id="3.90.120.10">
    <property type="entry name" value="DNA Methylase, subunit A, domain 2"/>
    <property type="match status" value="1"/>
</dbReference>
<evidence type="ECO:0000313" key="10">
    <source>
        <dbReference type="Proteomes" id="UP000501568"/>
    </source>
</evidence>
<keyword evidence="1 6" id="KW-0489">Methyltransferase</keyword>
<dbReference type="REBASE" id="401618">
    <property type="entry name" value="M.Sspzrk23ORF11790P"/>
</dbReference>
<evidence type="ECO:0000256" key="4">
    <source>
        <dbReference type="ARBA" id="ARBA00022747"/>
    </source>
</evidence>
<feature type="active site" evidence="6">
    <location>
        <position position="81"/>
    </location>
</feature>
<protein>
    <recommendedName>
        <fullName evidence="8">Cytosine-specific methyltransferase</fullName>
        <ecNumber evidence="8">2.1.1.37</ecNumber>
    </recommendedName>
</protein>
<dbReference type="GO" id="GO:0003677">
    <property type="term" value="F:DNA binding"/>
    <property type="evidence" value="ECO:0007669"/>
    <property type="project" value="TreeGrafter"/>
</dbReference>
<proteinExistence type="inferred from homology"/>
<accession>A0A6G6Y650</accession>
<reference evidence="9 10" key="1">
    <citation type="submission" date="2020-02" db="EMBL/GenBank/DDBJ databases">
        <authorList>
            <person name="Zheng R.K."/>
            <person name="Sun C.M."/>
        </authorList>
    </citation>
    <scope>NUCLEOTIDE SEQUENCE [LARGE SCALE GENOMIC DNA]</scope>
    <source>
        <strain evidence="10">zrk23</strain>
    </source>
</reference>
<comment type="similarity">
    <text evidence="6 7">Belongs to the class I-like SAM-binding methyltransferase superfamily. C5-methyltransferase family.</text>
</comment>
<evidence type="ECO:0000256" key="8">
    <source>
        <dbReference type="RuleBase" id="RU000417"/>
    </source>
</evidence>
<sequence length="366" mass="40319">MKFSAIESFSGAGGMSLGLRDAGFDIKLAFDNVSAHVKTYNHNLGPHAKVLDARKVSGDELLSLAGLGRGQLDLFSGGPPCQGFSKQRRGAAFLQDPRNRLVLDFARLVSEMLPRAFLFENVAIFGQKRGLGFIEEIAELLSEYSITCFQVCGSDFGLAQTRSRFLMIGILADISARSPDLVTSDEYVSVRDVIGDLPPPPNDCSEHPEYFNHQKCRITALNEERFSHVPQGGGWQDIPWDLRLPCHKVTDVRKGGWPDVYGRLAWDSQCPTITVGFDSFTRGRYGHPEQHRAITPREAARLQGFPDNFRFLGNRMDVRTQIGNAVPPPLAKAAGTAIANILSGQQAAPVRNSVGRQLRVQRELAL</sequence>
<dbReference type="InterPro" id="IPR050390">
    <property type="entry name" value="C5-Methyltransferase"/>
</dbReference>
<dbReference type="Proteomes" id="UP000501568">
    <property type="component" value="Chromosome"/>
</dbReference>
<keyword evidence="2 6" id="KW-0808">Transferase</keyword>
<dbReference type="Gene3D" id="3.40.50.150">
    <property type="entry name" value="Vaccinia Virus protein VP39"/>
    <property type="match status" value="1"/>
</dbReference>
<dbReference type="AlphaFoldDB" id="A0A6G6Y650"/>
<dbReference type="GO" id="GO:0009307">
    <property type="term" value="P:DNA restriction-modification system"/>
    <property type="evidence" value="ECO:0007669"/>
    <property type="project" value="UniProtKB-KW"/>
</dbReference>
<evidence type="ECO:0000256" key="7">
    <source>
        <dbReference type="RuleBase" id="RU000416"/>
    </source>
</evidence>
<gene>
    <name evidence="9" type="ORF">G5C33_11790</name>
</gene>
<dbReference type="SUPFAM" id="SSF53335">
    <property type="entry name" value="S-adenosyl-L-methionine-dependent methyltransferases"/>
    <property type="match status" value="1"/>
</dbReference>
<evidence type="ECO:0000256" key="5">
    <source>
        <dbReference type="ARBA" id="ARBA00047422"/>
    </source>
</evidence>
<dbReference type="InterPro" id="IPR018117">
    <property type="entry name" value="C5_DNA_meth_AS"/>
</dbReference>
<dbReference type="EC" id="2.1.1.37" evidence="8"/>
<organism evidence="9 10">
    <name type="scientific">Stakelama tenebrarum</name>
    <dbReference type="NCBI Taxonomy" id="2711215"/>
    <lineage>
        <taxon>Bacteria</taxon>
        <taxon>Pseudomonadati</taxon>
        <taxon>Pseudomonadota</taxon>
        <taxon>Alphaproteobacteria</taxon>
        <taxon>Sphingomonadales</taxon>
        <taxon>Sphingomonadaceae</taxon>
        <taxon>Stakelama</taxon>
    </lineage>
</organism>
<dbReference type="PROSITE" id="PS00094">
    <property type="entry name" value="C5_MTASE_1"/>
    <property type="match status" value="1"/>
</dbReference>
<dbReference type="PANTHER" id="PTHR10629">
    <property type="entry name" value="CYTOSINE-SPECIFIC METHYLTRANSFERASE"/>
    <property type="match status" value="1"/>
</dbReference>
<dbReference type="InterPro" id="IPR029063">
    <property type="entry name" value="SAM-dependent_MTases_sf"/>
</dbReference>
<evidence type="ECO:0000256" key="6">
    <source>
        <dbReference type="PROSITE-ProRule" id="PRU01016"/>
    </source>
</evidence>
<evidence type="ECO:0000256" key="1">
    <source>
        <dbReference type="ARBA" id="ARBA00022603"/>
    </source>
</evidence>
<name>A0A6G6Y650_9SPHN</name>
<dbReference type="GO" id="GO:0003886">
    <property type="term" value="F:DNA (cytosine-5-)-methyltransferase activity"/>
    <property type="evidence" value="ECO:0007669"/>
    <property type="project" value="UniProtKB-EC"/>
</dbReference>
<dbReference type="GO" id="GO:0044027">
    <property type="term" value="P:negative regulation of gene expression via chromosomal CpG island methylation"/>
    <property type="evidence" value="ECO:0007669"/>
    <property type="project" value="TreeGrafter"/>
</dbReference>
<dbReference type="NCBIfam" id="TIGR00675">
    <property type="entry name" value="dcm"/>
    <property type="match status" value="1"/>
</dbReference>
<dbReference type="PANTHER" id="PTHR10629:SF52">
    <property type="entry name" value="DNA (CYTOSINE-5)-METHYLTRANSFERASE 1"/>
    <property type="match status" value="1"/>
</dbReference>
<dbReference type="PROSITE" id="PS51679">
    <property type="entry name" value="SAM_MT_C5"/>
    <property type="match status" value="1"/>
</dbReference>
<keyword evidence="3 6" id="KW-0949">S-adenosyl-L-methionine</keyword>
<dbReference type="RefSeq" id="WP_165327397.1">
    <property type="nucleotide sequence ID" value="NZ_CP049109.1"/>
</dbReference>
<dbReference type="GO" id="GO:0032259">
    <property type="term" value="P:methylation"/>
    <property type="evidence" value="ECO:0007669"/>
    <property type="project" value="UniProtKB-KW"/>
</dbReference>
<comment type="catalytic activity">
    <reaction evidence="5 8">
        <text>a 2'-deoxycytidine in DNA + S-adenosyl-L-methionine = a 5-methyl-2'-deoxycytidine in DNA + S-adenosyl-L-homocysteine + H(+)</text>
        <dbReference type="Rhea" id="RHEA:13681"/>
        <dbReference type="Rhea" id="RHEA-COMP:11369"/>
        <dbReference type="Rhea" id="RHEA-COMP:11370"/>
        <dbReference type="ChEBI" id="CHEBI:15378"/>
        <dbReference type="ChEBI" id="CHEBI:57856"/>
        <dbReference type="ChEBI" id="CHEBI:59789"/>
        <dbReference type="ChEBI" id="CHEBI:85452"/>
        <dbReference type="ChEBI" id="CHEBI:85454"/>
        <dbReference type="EC" id="2.1.1.37"/>
    </reaction>
</comment>